<accession>A0A210Q6P0</accession>
<dbReference type="GO" id="GO:0016301">
    <property type="term" value="F:kinase activity"/>
    <property type="evidence" value="ECO:0007669"/>
    <property type="project" value="UniProtKB-KW"/>
</dbReference>
<dbReference type="Pfam" id="PF14469">
    <property type="entry name" value="AKAP28"/>
    <property type="match status" value="1"/>
</dbReference>
<evidence type="ECO:0000313" key="1">
    <source>
        <dbReference type="EMBL" id="OWF44404.1"/>
    </source>
</evidence>
<sequence length="193" mass="23258">MSSDDIYADQAKHLVDEVIDHAIKRLETSLSLNEREKTFESIRISSEVNSRQSTFVKEENYEVKDVKWLTIDEFTEEKAEQKIHDFIKTWQYENSWQYCIDFLGEDPHDYDTRYRFRVRWSIPTRRKPIPRATACVYFSFVVSTIKPKHYPVDVLFVFEGNRLVHKPGQSRFREKWLKDIIESKVMMMQMVEF</sequence>
<keyword evidence="1" id="KW-0418">Kinase</keyword>
<dbReference type="PANTHER" id="PTHR35075:SF1">
    <property type="entry name" value="A-KINASE ANCHOR PROTEIN 14"/>
    <property type="match status" value="1"/>
</dbReference>
<organism evidence="1 2">
    <name type="scientific">Mizuhopecten yessoensis</name>
    <name type="common">Japanese scallop</name>
    <name type="synonym">Patinopecten yessoensis</name>
    <dbReference type="NCBI Taxonomy" id="6573"/>
    <lineage>
        <taxon>Eukaryota</taxon>
        <taxon>Metazoa</taxon>
        <taxon>Spiralia</taxon>
        <taxon>Lophotrochozoa</taxon>
        <taxon>Mollusca</taxon>
        <taxon>Bivalvia</taxon>
        <taxon>Autobranchia</taxon>
        <taxon>Pteriomorphia</taxon>
        <taxon>Pectinida</taxon>
        <taxon>Pectinoidea</taxon>
        <taxon>Pectinidae</taxon>
        <taxon>Mizuhopecten</taxon>
    </lineage>
</organism>
<dbReference type="InterPro" id="IPR025663">
    <property type="entry name" value="AKAP_28"/>
</dbReference>
<name>A0A210Q6P0_MIZYE</name>
<dbReference type="Proteomes" id="UP000242188">
    <property type="component" value="Unassembled WGS sequence"/>
</dbReference>
<dbReference type="InterPro" id="IPR053084">
    <property type="entry name" value="AKAP"/>
</dbReference>
<dbReference type="AlphaFoldDB" id="A0A210Q6P0"/>
<proteinExistence type="predicted"/>
<evidence type="ECO:0000313" key="2">
    <source>
        <dbReference type="Proteomes" id="UP000242188"/>
    </source>
</evidence>
<dbReference type="OrthoDB" id="2148342at2759"/>
<dbReference type="GO" id="GO:0034237">
    <property type="term" value="F:protein kinase A regulatory subunit binding"/>
    <property type="evidence" value="ECO:0007669"/>
    <property type="project" value="TreeGrafter"/>
</dbReference>
<keyword evidence="1" id="KW-0808">Transferase</keyword>
<dbReference type="PANTHER" id="PTHR35075">
    <property type="entry name" value="A-KINASE ANCHOR PROTEIN 14"/>
    <property type="match status" value="1"/>
</dbReference>
<dbReference type="STRING" id="6573.A0A210Q6P0"/>
<dbReference type="EMBL" id="NEDP02004782">
    <property type="protein sequence ID" value="OWF44404.1"/>
    <property type="molecule type" value="Genomic_DNA"/>
</dbReference>
<gene>
    <name evidence="1" type="ORF">KP79_PYT20510</name>
</gene>
<dbReference type="GO" id="GO:0005952">
    <property type="term" value="C:cAMP-dependent protein kinase complex"/>
    <property type="evidence" value="ECO:0007669"/>
    <property type="project" value="TreeGrafter"/>
</dbReference>
<protein>
    <submittedName>
        <fullName evidence="1">A-kinase anchor protein 14</fullName>
    </submittedName>
</protein>
<comment type="caution">
    <text evidence="1">The sequence shown here is derived from an EMBL/GenBank/DDBJ whole genome shotgun (WGS) entry which is preliminary data.</text>
</comment>
<reference evidence="1 2" key="1">
    <citation type="journal article" date="2017" name="Nat. Ecol. Evol.">
        <title>Scallop genome provides insights into evolution of bilaterian karyotype and development.</title>
        <authorList>
            <person name="Wang S."/>
            <person name="Zhang J."/>
            <person name="Jiao W."/>
            <person name="Li J."/>
            <person name="Xun X."/>
            <person name="Sun Y."/>
            <person name="Guo X."/>
            <person name="Huan P."/>
            <person name="Dong B."/>
            <person name="Zhang L."/>
            <person name="Hu X."/>
            <person name="Sun X."/>
            <person name="Wang J."/>
            <person name="Zhao C."/>
            <person name="Wang Y."/>
            <person name="Wang D."/>
            <person name="Huang X."/>
            <person name="Wang R."/>
            <person name="Lv J."/>
            <person name="Li Y."/>
            <person name="Zhang Z."/>
            <person name="Liu B."/>
            <person name="Lu W."/>
            <person name="Hui Y."/>
            <person name="Liang J."/>
            <person name="Zhou Z."/>
            <person name="Hou R."/>
            <person name="Li X."/>
            <person name="Liu Y."/>
            <person name="Li H."/>
            <person name="Ning X."/>
            <person name="Lin Y."/>
            <person name="Zhao L."/>
            <person name="Xing Q."/>
            <person name="Dou J."/>
            <person name="Li Y."/>
            <person name="Mao J."/>
            <person name="Guo H."/>
            <person name="Dou H."/>
            <person name="Li T."/>
            <person name="Mu C."/>
            <person name="Jiang W."/>
            <person name="Fu Q."/>
            <person name="Fu X."/>
            <person name="Miao Y."/>
            <person name="Liu J."/>
            <person name="Yu Q."/>
            <person name="Li R."/>
            <person name="Liao H."/>
            <person name="Li X."/>
            <person name="Kong Y."/>
            <person name="Jiang Z."/>
            <person name="Chourrout D."/>
            <person name="Li R."/>
            <person name="Bao Z."/>
        </authorList>
    </citation>
    <scope>NUCLEOTIDE SEQUENCE [LARGE SCALE GENOMIC DNA]</scope>
    <source>
        <strain evidence="1 2">PY_sf001</strain>
    </source>
</reference>
<keyword evidence="2" id="KW-1185">Reference proteome</keyword>